<keyword evidence="3 10" id="KW-0436">Ligase</keyword>
<keyword evidence="4" id="KW-0479">Metal-binding</keyword>
<dbReference type="InterPro" id="IPR036565">
    <property type="entry name" value="Mur-like_cat_sf"/>
</dbReference>
<evidence type="ECO:0000256" key="3">
    <source>
        <dbReference type="ARBA" id="ARBA00022598"/>
    </source>
</evidence>
<dbReference type="EC" id="6.3.2.17" evidence="2"/>
<evidence type="ECO:0000259" key="11">
    <source>
        <dbReference type="Pfam" id="PF02875"/>
    </source>
</evidence>
<gene>
    <name evidence="13" type="ORF">ACFSBH_15635</name>
</gene>
<comment type="similarity">
    <text evidence="1 10">Belongs to the folylpolyglutamate synthase family.</text>
</comment>
<proteinExistence type="inferred from homology"/>
<evidence type="ECO:0000256" key="8">
    <source>
        <dbReference type="ARBA" id="ARBA00030592"/>
    </source>
</evidence>
<keyword evidence="14" id="KW-1185">Reference proteome</keyword>
<evidence type="ECO:0000256" key="7">
    <source>
        <dbReference type="ARBA" id="ARBA00022842"/>
    </source>
</evidence>
<protein>
    <recommendedName>
        <fullName evidence="2">tetrahydrofolate synthase</fullName>
        <ecNumber evidence="2">6.3.2.17</ecNumber>
    </recommendedName>
    <alternativeName>
        <fullName evidence="8">Tetrahydrofolylpolyglutamate synthase</fullName>
    </alternativeName>
</protein>
<dbReference type="NCBIfam" id="TIGR01499">
    <property type="entry name" value="folC"/>
    <property type="match status" value="1"/>
</dbReference>
<evidence type="ECO:0000256" key="2">
    <source>
        <dbReference type="ARBA" id="ARBA00013025"/>
    </source>
</evidence>
<dbReference type="InterPro" id="IPR001645">
    <property type="entry name" value="Folylpolyglutamate_synth"/>
</dbReference>
<keyword evidence="6 10" id="KW-0067">ATP-binding</keyword>
<name>A0ABW4HUN8_9BACI</name>
<dbReference type="GO" id="GO:0016874">
    <property type="term" value="F:ligase activity"/>
    <property type="evidence" value="ECO:0007669"/>
    <property type="project" value="UniProtKB-KW"/>
</dbReference>
<dbReference type="InterPro" id="IPR036615">
    <property type="entry name" value="Mur_ligase_C_dom_sf"/>
</dbReference>
<feature type="domain" description="Mur ligase central" evidence="12">
    <location>
        <begin position="38"/>
        <end position="253"/>
    </location>
</feature>
<dbReference type="PANTHER" id="PTHR11136">
    <property type="entry name" value="FOLYLPOLYGLUTAMATE SYNTHASE-RELATED"/>
    <property type="match status" value="1"/>
</dbReference>
<dbReference type="InterPro" id="IPR004101">
    <property type="entry name" value="Mur_ligase_C"/>
</dbReference>
<comment type="catalytic activity">
    <reaction evidence="9">
        <text>(6S)-5,6,7,8-tetrahydrofolyl-(gamma-L-Glu)(n) + L-glutamate + ATP = (6S)-5,6,7,8-tetrahydrofolyl-(gamma-L-Glu)(n+1) + ADP + phosphate + H(+)</text>
        <dbReference type="Rhea" id="RHEA:10580"/>
        <dbReference type="Rhea" id="RHEA-COMP:14738"/>
        <dbReference type="Rhea" id="RHEA-COMP:14740"/>
        <dbReference type="ChEBI" id="CHEBI:15378"/>
        <dbReference type="ChEBI" id="CHEBI:29985"/>
        <dbReference type="ChEBI" id="CHEBI:30616"/>
        <dbReference type="ChEBI" id="CHEBI:43474"/>
        <dbReference type="ChEBI" id="CHEBI:141005"/>
        <dbReference type="ChEBI" id="CHEBI:456216"/>
        <dbReference type="EC" id="6.3.2.17"/>
    </reaction>
</comment>
<evidence type="ECO:0000259" key="12">
    <source>
        <dbReference type="Pfam" id="PF08245"/>
    </source>
</evidence>
<dbReference type="Pfam" id="PF02875">
    <property type="entry name" value="Mur_ligase_C"/>
    <property type="match status" value="1"/>
</dbReference>
<evidence type="ECO:0000256" key="5">
    <source>
        <dbReference type="ARBA" id="ARBA00022741"/>
    </source>
</evidence>
<feature type="domain" description="Mur ligase C-terminal" evidence="11">
    <location>
        <begin position="282"/>
        <end position="363"/>
    </location>
</feature>
<evidence type="ECO:0000256" key="10">
    <source>
        <dbReference type="PIRNR" id="PIRNR001563"/>
    </source>
</evidence>
<dbReference type="Proteomes" id="UP001597221">
    <property type="component" value="Unassembled WGS sequence"/>
</dbReference>
<organism evidence="13 14">
    <name type="scientific">Oceanobacillus luteolus</name>
    <dbReference type="NCBI Taxonomy" id="1274358"/>
    <lineage>
        <taxon>Bacteria</taxon>
        <taxon>Bacillati</taxon>
        <taxon>Bacillota</taxon>
        <taxon>Bacilli</taxon>
        <taxon>Bacillales</taxon>
        <taxon>Bacillaceae</taxon>
        <taxon>Oceanobacillus</taxon>
    </lineage>
</organism>
<comment type="caution">
    <text evidence="13">The sequence shown here is derived from an EMBL/GenBank/DDBJ whole genome shotgun (WGS) entry which is preliminary data.</text>
</comment>
<reference evidence="14" key="1">
    <citation type="journal article" date="2019" name="Int. J. Syst. Evol. Microbiol.">
        <title>The Global Catalogue of Microorganisms (GCM) 10K type strain sequencing project: providing services to taxonomists for standard genome sequencing and annotation.</title>
        <authorList>
            <consortium name="The Broad Institute Genomics Platform"/>
            <consortium name="The Broad Institute Genome Sequencing Center for Infectious Disease"/>
            <person name="Wu L."/>
            <person name="Ma J."/>
        </authorList>
    </citation>
    <scope>NUCLEOTIDE SEQUENCE [LARGE SCALE GENOMIC DNA]</scope>
    <source>
        <strain evidence="14">CGMCC 1.12376</strain>
    </source>
</reference>
<dbReference type="PANTHER" id="PTHR11136:SF0">
    <property type="entry name" value="DIHYDROFOLATE SYNTHETASE-RELATED"/>
    <property type="match status" value="1"/>
</dbReference>
<keyword evidence="5 10" id="KW-0547">Nucleotide-binding</keyword>
<dbReference type="Gene3D" id="3.90.190.20">
    <property type="entry name" value="Mur ligase, C-terminal domain"/>
    <property type="match status" value="1"/>
</dbReference>
<evidence type="ECO:0000313" key="13">
    <source>
        <dbReference type="EMBL" id="MFD1609046.1"/>
    </source>
</evidence>
<dbReference type="InterPro" id="IPR013221">
    <property type="entry name" value="Mur_ligase_cen"/>
</dbReference>
<evidence type="ECO:0000256" key="9">
    <source>
        <dbReference type="ARBA" id="ARBA00047493"/>
    </source>
</evidence>
<evidence type="ECO:0000256" key="4">
    <source>
        <dbReference type="ARBA" id="ARBA00022723"/>
    </source>
</evidence>
<dbReference type="Pfam" id="PF08245">
    <property type="entry name" value="Mur_ligase_M"/>
    <property type="match status" value="1"/>
</dbReference>
<sequence>MFFKQRQRLGMKPGLERIHGLLNKLGNPEEKMTAIHLAGTNGKGSTLHFIKAALMANHYQVGVFTSPSFHGLRGHILLDDKMIPESELISILNKVYPYVSEMDKVGNGPTEFEVLTAVAFSYFAENGEIILVETGMGGRFDTTNSFHPILSIITNIALDHTDYLGATREEIAYHKAGIIKQHSPVILGKIENGPLSVIVEEARNNQAPIYRLGEDFYFEKNGGKIIWKSGDGKHSVNLMMKGVHQYSNVSLALQTLKLLEELDYNLDWLQAIDAMEKTELPGRFECVHRKPTVVVDAAHNPDGIKAFLHTVQKHYPDAEKHVIVAMFQDKATEEMLHLLNGYFDYITLTSFDHPRAWNPFQIEVEHFSNVKKINTDYIDVFDHIIADEKIYFITGSLHFITEARRYFLENV</sequence>
<dbReference type="PIRSF" id="PIRSF001563">
    <property type="entry name" value="Folylpolyglu_synth"/>
    <property type="match status" value="1"/>
</dbReference>
<keyword evidence="7" id="KW-0460">Magnesium</keyword>
<accession>A0ABW4HUN8</accession>
<evidence type="ECO:0000256" key="6">
    <source>
        <dbReference type="ARBA" id="ARBA00022840"/>
    </source>
</evidence>
<dbReference type="EMBL" id="JBHUDE010000145">
    <property type="protein sequence ID" value="MFD1609046.1"/>
    <property type="molecule type" value="Genomic_DNA"/>
</dbReference>
<dbReference type="SUPFAM" id="SSF53623">
    <property type="entry name" value="MurD-like peptide ligases, catalytic domain"/>
    <property type="match status" value="1"/>
</dbReference>
<evidence type="ECO:0000313" key="14">
    <source>
        <dbReference type="Proteomes" id="UP001597221"/>
    </source>
</evidence>
<dbReference type="RefSeq" id="WP_251517288.1">
    <property type="nucleotide sequence ID" value="NZ_JAMBON010000053.1"/>
</dbReference>
<dbReference type="Gene3D" id="3.40.1190.10">
    <property type="entry name" value="Mur-like, catalytic domain"/>
    <property type="match status" value="1"/>
</dbReference>
<dbReference type="SUPFAM" id="SSF53244">
    <property type="entry name" value="MurD-like peptide ligases, peptide-binding domain"/>
    <property type="match status" value="1"/>
</dbReference>
<evidence type="ECO:0000256" key="1">
    <source>
        <dbReference type="ARBA" id="ARBA00008276"/>
    </source>
</evidence>